<dbReference type="InterPro" id="IPR029058">
    <property type="entry name" value="AB_hydrolase_fold"/>
</dbReference>
<organism evidence="2 3">
    <name type="scientific">Magnusiomyces paraingens</name>
    <dbReference type="NCBI Taxonomy" id="2606893"/>
    <lineage>
        <taxon>Eukaryota</taxon>
        <taxon>Fungi</taxon>
        <taxon>Dikarya</taxon>
        <taxon>Ascomycota</taxon>
        <taxon>Saccharomycotina</taxon>
        <taxon>Dipodascomycetes</taxon>
        <taxon>Dipodascales</taxon>
        <taxon>Dipodascaceae</taxon>
        <taxon>Magnusiomyces</taxon>
    </lineage>
</organism>
<dbReference type="InterPro" id="IPR050228">
    <property type="entry name" value="Carboxylesterase_BioH"/>
</dbReference>
<evidence type="ECO:0000313" key="3">
    <source>
        <dbReference type="Proteomes" id="UP000398389"/>
    </source>
</evidence>
<evidence type="ECO:0000313" key="2">
    <source>
        <dbReference type="EMBL" id="VVT54521.1"/>
    </source>
</evidence>
<sequence>MTYLTVEKRIIDGHFPRFNRTSTIKPFDKLQVVYNVYTDERPGKQAKVSPEEQVHLVFLHATGFTKESWEYWIEMFYEKYGPQLGTVISVDAVNHGESYILNEHKLGLTCSWEDSARDVLRILAAQNITSNAILIGHSMGGGTALHAAAFERRVIDSVISIEPVAYFNHDLHKFKKGRETWVGFLTKLNKYIKDTFASEEEYAQYLKKGGVGRTVHPRILEDLIRSGFVKRDDGSILAIPPRGAQITSYASSNFTTLYLRDQLKTIDCAVCHVIGSAATWNPPESVEAIRGALPNVVGVDIPDGQHLVPMERPEDTFAAIGPFFESRLTAISEYATQEVDPQTREERDAYYNETFTELKERYLSGKQIKLDRVHRL</sequence>
<reference evidence="2 3" key="1">
    <citation type="submission" date="2019-09" db="EMBL/GenBank/DDBJ databases">
        <authorList>
            <person name="Brejova B."/>
        </authorList>
    </citation>
    <scope>NUCLEOTIDE SEQUENCE [LARGE SCALE GENOMIC DNA]</scope>
</reference>
<name>A0A5E8BTU0_9ASCO</name>
<dbReference type="SUPFAM" id="SSF53474">
    <property type="entry name" value="alpha/beta-Hydrolases"/>
    <property type="match status" value="1"/>
</dbReference>
<protein>
    <recommendedName>
        <fullName evidence="1">AB hydrolase-1 domain-containing protein</fullName>
    </recommendedName>
</protein>
<proteinExistence type="predicted"/>
<keyword evidence="3" id="KW-1185">Reference proteome</keyword>
<dbReference type="EMBL" id="CABVLU010000003">
    <property type="protein sequence ID" value="VVT54521.1"/>
    <property type="molecule type" value="Genomic_DNA"/>
</dbReference>
<dbReference type="InterPro" id="IPR000073">
    <property type="entry name" value="AB_hydrolase_1"/>
</dbReference>
<dbReference type="RefSeq" id="XP_031854723.1">
    <property type="nucleotide sequence ID" value="XM_031998832.1"/>
</dbReference>
<dbReference type="PANTHER" id="PTHR43194:SF2">
    <property type="entry name" value="PEROXISOMAL MEMBRANE PROTEIN LPX1"/>
    <property type="match status" value="1"/>
</dbReference>
<dbReference type="OrthoDB" id="94039at2759"/>
<dbReference type="PANTHER" id="PTHR43194">
    <property type="entry name" value="HYDROLASE ALPHA/BETA FOLD FAMILY"/>
    <property type="match status" value="1"/>
</dbReference>
<evidence type="ECO:0000259" key="1">
    <source>
        <dbReference type="Pfam" id="PF12697"/>
    </source>
</evidence>
<dbReference type="AlphaFoldDB" id="A0A5E8BTU0"/>
<gene>
    <name evidence="2" type="ORF">SAPINGB_P004117</name>
</gene>
<dbReference type="Proteomes" id="UP000398389">
    <property type="component" value="Unassembled WGS sequence"/>
</dbReference>
<dbReference type="Pfam" id="PF12697">
    <property type="entry name" value="Abhydrolase_6"/>
    <property type="match status" value="1"/>
</dbReference>
<dbReference type="GeneID" id="43582932"/>
<accession>A0A5E8BTU0</accession>
<dbReference type="Gene3D" id="3.40.50.1820">
    <property type="entry name" value="alpha/beta hydrolase"/>
    <property type="match status" value="1"/>
</dbReference>
<feature type="domain" description="AB hydrolase-1" evidence="1">
    <location>
        <begin position="56"/>
        <end position="319"/>
    </location>
</feature>